<organism evidence="2 3">
    <name type="scientific">Toxoplasma gondii TgCATBr9</name>
    <dbReference type="NCBI Taxonomy" id="943120"/>
    <lineage>
        <taxon>Eukaryota</taxon>
        <taxon>Sar</taxon>
        <taxon>Alveolata</taxon>
        <taxon>Apicomplexa</taxon>
        <taxon>Conoidasida</taxon>
        <taxon>Coccidia</taxon>
        <taxon>Eucoccidiorida</taxon>
        <taxon>Eimeriorina</taxon>
        <taxon>Sarcocystidae</taxon>
        <taxon>Toxoplasma</taxon>
    </lineage>
</organism>
<dbReference type="Proteomes" id="UP000244488">
    <property type="component" value="Unassembled WGS sequence"/>
</dbReference>
<evidence type="ECO:0000256" key="1">
    <source>
        <dbReference type="SAM" id="MobiDB-lite"/>
    </source>
</evidence>
<reference evidence="2 3" key="1">
    <citation type="journal article" date="2016" name="Nat. Commun.">
        <title>Local admixture of amplified and diversified secreted pathogenesis determinants shapes mosaic Toxoplasma gondii genomes.</title>
        <authorList>
            <person name="Lorenzi H."/>
            <person name="Khan A."/>
            <person name="Behnke M.S."/>
            <person name="Namasivayam S."/>
            <person name="Swapna L.S."/>
            <person name="Hadjithomas M."/>
            <person name="Karamycheva S."/>
            <person name="Pinney D."/>
            <person name="Brunk B.P."/>
            <person name="Ajioka J.W."/>
            <person name="Ajzenberg D."/>
            <person name="Boothroyd J.C."/>
            <person name="Boyle J.P."/>
            <person name="Darde M.L."/>
            <person name="Diaz-Miranda M.A."/>
            <person name="Dubey J.P."/>
            <person name="Fritz H.M."/>
            <person name="Gennari S.M."/>
            <person name="Gregory B.D."/>
            <person name="Kim K."/>
            <person name="Saeij J.P."/>
            <person name="Su C."/>
            <person name="White M.W."/>
            <person name="Zhu X.Q."/>
            <person name="Howe D.K."/>
            <person name="Rosenthal B.M."/>
            <person name="Grigg M.E."/>
            <person name="Parkinson J."/>
            <person name="Liu L."/>
            <person name="Kissinger J.C."/>
            <person name="Roos D.S."/>
            <person name="Sibley L.D."/>
        </authorList>
    </citation>
    <scope>NUCLEOTIDE SEQUENCE [LARGE SCALE GENOMIC DNA]</scope>
    <source>
        <strain evidence="2 3">TgCATBr9</strain>
    </source>
</reference>
<proteinExistence type="predicted"/>
<feature type="compositionally biased region" description="Basic residues" evidence="1">
    <location>
        <begin position="194"/>
        <end position="206"/>
    </location>
</feature>
<name>A0A2T6IEE1_TOXGO</name>
<feature type="compositionally biased region" description="Low complexity" evidence="1">
    <location>
        <begin position="227"/>
        <end position="237"/>
    </location>
</feature>
<protein>
    <submittedName>
        <fullName evidence="2">Uncharacterized protein</fullName>
    </submittedName>
</protein>
<accession>A0A2T6IEE1</accession>
<feature type="region of interest" description="Disordered" evidence="1">
    <location>
        <begin position="189"/>
        <end position="265"/>
    </location>
</feature>
<sequence length="307" mass="35369">MMVLCLPCLKKKSMKIQEELEKKRGDDRRREEEKKTKGRQAEVTQMNKLEMKKKVKTKSCEVSGRWSARQRREGRPEKRVKNTGGNGEKDKTKEKKTVTTPTKRKERKREKNGDLRMARGWVEGESEDDGHHRVHKTRLRRTERQRLKTEQMKTACMCAWFSSPKGAIRTCAGKRAKVLFCSFTREVQGGSKTVTRRGRHSKAKRRSGQEEKKAGRERPLSSDRRATASSRKTARASGVRTPRRRSPQTSAELTEDSRPRGNKGSACKPVRFSLPFSSFHLCLLFLRFLPLSRPPVAALWSEKSRDS</sequence>
<dbReference type="EMBL" id="AFHV02003495">
    <property type="protein sequence ID" value="PUA83713.1"/>
    <property type="molecule type" value="Genomic_DNA"/>
</dbReference>
<dbReference type="AlphaFoldDB" id="A0A2T6IEE1"/>
<feature type="compositionally biased region" description="Basic and acidic residues" evidence="1">
    <location>
        <begin position="207"/>
        <end position="226"/>
    </location>
</feature>
<feature type="compositionally biased region" description="Basic and acidic residues" evidence="1">
    <location>
        <begin position="70"/>
        <end position="80"/>
    </location>
</feature>
<evidence type="ECO:0000313" key="3">
    <source>
        <dbReference type="Proteomes" id="UP000244488"/>
    </source>
</evidence>
<evidence type="ECO:0000313" key="2">
    <source>
        <dbReference type="EMBL" id="PUA83713.1"/>
    </source>
</evidence>
<gene>
    <name evidence="2" type="ORF">TGBR9_384980</name>
</gene>
<dbReference type="VEuPathDB" id="ToxoDB:TGBR9_384980"/>
<feature type="region of interest" description="Disordered" evidence="1">
    <location>
        <begin position="19"/>
        <end position="147"/>
    </location>
</feature>
<comment type="caution">
    <text evidence="2">The sequence shown here is derived from an EMBL/GenBank/DDBJ whole genome shotgun (WGS) entry which is preliminary data.</text>
</comment>
<feature type="compositionally biased region" description="Basic and acidic residues" evidence="1">
    <location>
        <begin position="19"/>
        <end position="35"/>
    </location>
</feature>
<feature type="compositionally biased region" description="Basic and acidic residues" evidence="1">
    <location>
        <begin position="87"/>
        <end position="97"/>
    </location>
</feature>